<feature type="transmembrane region" description="Helical" evidence="1">
    <location>
        <begin position="14"/>
        <end position="33"/>
    </location>
</feature>
<dbReference type="OrthoDB" id="6895128at2"/>
<dbReference type="RefSeq" id="WP_149286073.1">
    <property type="nucleotide sequence ID" value="NZ_CP038437.2"/>
</dbReference>
<evidence type="ECO:0000313" key="3">
    <source>
        <dbReference type="EMBL" id="QEM82951.1"/>
    </source>
</evidence>
<feature type="transmembrane region" description="Helical" evidence="1">
    <location>
        <begin position="92"/>
        <end position="125"/>
    </location>
</feature>
<dbReference type="KEGG" id="hbh:E4T21_16385"/>
<keyword evidence="1" id="KW-1133">Transmembrane helix</keyword>
<dbReference type="AlphaFoldDB" id="A0A5C1NJS7"/>
<evidence type="ECO:0000256" key="1">
    <source>
        <dbReference type="SAM" id="Phobius"/>
    </source>
</evidence>
<keyword evidence="1" id="KW-0472">Membrane</keyword>
<sequence length="158" mass="17844">MSKHIERVQPGEKIFDWLLLLLSIGILFEAFRIDGGLKLNSAGSFPVGLGLVMLASSLAILFSHRYKRRAEHLHNAAEEFRAFIRDHFKPYIVVFSVAAILYLAAIVWFSFYLSTAVFLAAMFIFLRRGKIISSLVITALATGVIYALFTLVFRVYLP</sequence>
<evidence type="ECO:0000259" key="2">
    <source>
        <dbReference type="Pfam" id="PF07331"/>
    </source>
</evidence>
<organism evidence="3 4">
    <name type="scientific">Halomonas binhaiensis</name>
    <dbReference type="NCBI Taxonomy" id="2562282"/>
    <lineage>
        <taxon>Bacteria</taxon>
        <taxon>Pseudomonadati</taxon>
        <taxon>Pseudomonadota</taxon>
        <taxon>Gammaproteobacteria</taxon>
        <taxon>Oceanospirillales</taxon>
        <taxon>Halomonadaceae</taxon>
        <taxon>Halomonas</taxon>
    </lineage>
</organism>
<feature type="transmembrane region" description="Helical" evidence="1">
    <location>
        <begin position="131"/>
        <end position="157"/>
    </location>
</feature>
<keyword evidence="4" id="KW-1185">Reference proteome</keyword>
<keyword evidence="1" id="KW-0812">Transmembrane</keyword>
<accession>A0A5C1NJS7</accession>
<dbReference type="InterPro" id="IPR009936">
    <property type="entry name" value="DUF1468"/>
</dbReference>
<proteinExistence type="predicted"/>
<dbReference type="EMBL" id="CP038437">
    <property type="protein sequence ID" value="QEM82951.1"/>
    <property type="molecule type" value="Genomic_DNA"/>
</dbReference>
<protein>
    <submittedName>
        <fullName evidence="3">Tripartite tricarboxylate transporter TctB family protein</fullName>
    </submittedName>
</protein>
<dbReference type="Pfam" id="PF07331">
    <property type="entry name" value="TctB"/>
    <property type="match status" value="1"/>
</dbReference>
<gene>
    <name evidence="3" type="ORF">E4T21_16385</name>
</gene>
<feature type="transmembrane region" description="Helical" evidence="1">
    <location>
        <begin position="45"/>
        <end position="62"/>
    </location>
</feature>
<reference evidence="3" key="1">
    <citation type="submission" date="2021-02" db="EMBL/GenBank/DDBJ databases">
        <title>Strain Y2R2, a novel species of the genus Halomonas.</title>
        <authorList>
            <person name="Huang H."/>
        </authorList>
    </citation>
    <scope>NUCLEOTIDE SEQUENCE</scope>
    <source>
        <strain evidence="3">Y2R2</strain>
    </source>
</reference>
<evidence type="ECO:0000313" key="4">
    <source>
        <dbReference type="Proteomes" id="UP000324285"/>
    </source>
</evidence>
<name>A0A5C1NJS7_9GAMM</name>
<feature type="domain" description="DUF1468" evidence="2">
    <location>
        <begin position="19"/>
        <end position="158"/>
    </location>
</feature>
<dbReference type="Proteomes" id="UP000324285">
    <property type="component" value="Chromosome"/>
</dbReference>